<name>A0A975H8N5_9FLAO</name>
<evidence type="ECO:0000313" key="1">
    <source>
        <dbReference type="EMBL" id="QTE24254.1"/>
    </source>
</evidence>
<proteinExistence type="predicted"/>
<sequence>MKHIFIFTLLISFLSCSETKNLTPAETAKVVAQSFFTKDKSALKAHTTEEGYASLVAIQDMIPTPEKEVTVEILDEKKEGENTWVKYSTSYDGKPGIFKLVKENGMWKVTYNGPRDKGPF</sequence>
<dbReference type="AlphaFoldDB" id="A0A975H8N5"/>
<evidence type="ECO:0000313" key="2">
    <source>
        <dbReference type="Proteomes" id="UP000663920"/>
    </source>
</evidence>
<dbReference type="EMBL" id="CP071869">
    <property type="protein sequence ID" value="QTE24254.1"/>
    <property type="molecule type" value="Genomic_DNA"/>
</dbReference>
<gene>
    <name evidence="1" type="ORF">J3359_08335</name>
</gene>
<dbReference type="RefSeq" id="WP_208080227.1">
    <property type="nucleotide sequence ID" value="NZ_CP071869.1"/>
</dbReference>
<keyword evidence="2" id="KW-1185">Reference proteome</keyword>
<evidence type="ECO:0008006" key="3">
    <source>
        <dbReference type="Google" id="ProtNLM"/>
    </source>
</evidence>
<reference evidence="1 2" key="1">
    <citation type="submission" date="2021-03" db="EMBL/GenBank/DDBJ databases">
        <title>Complete genome of Polaribacter_sp.SM13.</title>
        <authorList>
            <person name="Jeong S.W."/>
            <person name="Bae J.W."/>
        </authorList>
    </citation>
    <scope>NUCLEOTIDE SEQUENCE [LARGE SCALE GENOMIC DNA]</scope>
    <source>
        <strain evidence="1 2">SM13</strain>
    </source>
</reference>
<organism evidence="1 2">
    <name type="scientific">Polaribacter cellanae</name>
    <dbReference type="NCBI Taxonomy" id="2818493"/>
    <lineage>
        <taxon>Bacteria</taxon>
        <taxon>Pseudomonadati</taxon>
        <taxon>Bacteroidota</taxon>
        <taxon>Flavobacteriia</taxon>
        <taxon>Flavobacteriales</taxon>
        <taxon>Flavobacteriaceae</taxon>
    </lineage>
</organism>
<accession>A0A975H8N5</accession>
<protein>
    <recommendedName>
        <fullName evidence="3">DUF4878 domain-containing protein</fullName>
    </recommendedName>
</protein>
<dbReference type="Proteomes" id="UP000663920">
    <property type="component" value="Chromosome"/>
</dbReference>
<dbReference type="PROSITE" id="PS51257">
    <property type="entry name" value="PROKAR_LIPOPROTEIN"/>
    <property type="match status" value="1"/>
</dbReference>
<dbReference type="KEGG" id="pcea:J3359_08335"/>